<dbReference type="PANTHER" id="PTHR24413">
    <property type="entry name" value="SPECKLE-TYPE POZ PROTEIN"/>
    <property type="match status" value="1"/>
</dbReference>
<dbReference type="Pfam" id="PF00651">
    <property type="entry name" value="BTB"/>
    <property type="match status" value="2"/>
</dbReference>
<dbReference type="InterPro" id="IPR011333">
    <property type="entry name" value="SKP1/BTB/POZ_sf"/>
</dbReference>
<comment type="caution">
    <text evidence="3">The sequence shown here is derived from an EMBL/GenBank/DDBJ whole genome shotgun (WGS) entry which is preliminary data.</text>
</comment>
<proteinExistence type="predicted"/>
<evidence type="ECO:0000256" key="1">
    <source>
        <dbReference type="SAM" id="MobiDB-lite"/>
    </source>
</evidence>
<sequence>MSSQTAEKEFNFNSSYMFVLNKKSLTLSAKPIYSPLLVAPGNTFWQLRFEINSENTACCAFWLCAIPDKCESQNVNPIWPKRKNINARIFIKESNIFIYRSILDSKFGYEIKGLGCDHIKIAKLPEKFIFGVEFDMDTNEDPITEPINFTQNLGLKKAWTSDLNNPDTSDVKLFLGDQIYYANSRILSTQSKYFQALFSEHWAEKKKRVQDDERENSANNKESTSGLDKAKEDDLKIREQNQDLTVIERVDNKRAFDYEVNVQGTDPKLFLQMLKYLYTGEVIYKKDKSSAPYENAIDLYKIADKYLIDELKAQTKEYIIASLNCENSAEILFMHAFLCPELKDEVKKFIVEHITIVSKSSGYRHIIMNSNKYPSFLELNNEIFLDLYFKDIATCQYLQSSPNSSCNSFHTSVSPLRSSSAASNPTNDKHKIPQIFFCSVLESTAFTFFTPAKNKSQNAPLAVASAFLRDVGIEIRASGSLLLSLMLIFDGLALEMMDGEFSVWIAKLLLPLPLTLAAESHF</sequence>
<dbReference type="SMART" id="SM00225">
    <property type="entry name" value="BTB"/>
    <property type="match status" value="1"/>
</dbReference>
<dbReference type="CDD" id="cd18186">
    <property type="entry name" value="BTB_POZ_ZBTB_KLHL-like"/>
    <property type="match status" value="1"/>
</dbReference>
<dbReference type="SUPFAM" id="SSF54695">
    <property type="entry name" value="POZ domain"/>
    <property type="match status" value="1"/>
</dbReference>
<dbReference type="Gene3D" id="3.30.710.10">
    <property type="entry name" value="Potassium Channel Kv1.1, Chain A"/>
    <property type="match status" value="1"/>
</dbReference>
<feature type="compositionally biased region" description="Polar residues" evidence="1">
    <location>
        <begin position="217"/>
        <end position="226"/>
    </location>
</feature>
<organism evidence="3 4">
    <name type="scientific">Ambispora gerdemannii</name>
    <dbReference type="NCBI Taxonomy" id="144530"/>
    <lineage>
        <taxon>Eukaryota</taxon>
        <taxon>Fungi</taxon>
        <taxon>Fungi incertae sedis</taxon>
        <taxon>Mucoromycota</taxon>
        <taxon>Glomeromycotina</taxon>
        <taxon>Glomeromycetes</taxon>
        <taxon>Archaeosporales</taxon>
        <taxon>Ambisporaceae</taxon>
        <taxon>Ambispora</taxon>
    </lineage>
</organism>
<name>A0A9N8Z3X5_9GLOM</name>
<feature type="domain" description="BTB" evidence="2">
    <location>
        <begin position="169"/>
        <end position="286"/>
    </location>
</feature>
<dbReference type="CDD" id="cd14733">
    <property type="entry name" value="BACK"/>
    <property type="match status" value="2"/>
</dbReference>
<dbReference type="InterPro" id="IPR000210">
    <property type="entry name" value="BTB/POZ_dom"/>
</dbReference>
<dbReference type="EMBL" id="CAJVPL010000199">
    <property type="protein sequence ID" value="CAG8464096.1"/>
    <property type="molecule type" value="Genomic_DNA"/>
</dbReference>
<reference evidence="3" key="1">
    <citation type="submission" date="2021-06" db="EMBL/GenBank/DDBJ databases">
        <authorList>
            <person name="Kallberg Y."/>
            <person name="Tangrot J."/>
            <person name="Rosling A."/>
        </authorList>
    </citation>
    <scope>NUCLEOTIDE SEQUENCE</scope>
    <source>
        <strain evidence="3">MT106</strain>
    </source>
</reference>
<evidence type="ECO:0000313" key="4">
    <source>
        <dbReference type="Proteomes" id="UP000789831"/>
    </source>
</evidence>
<feature type="region of interest" description="Disordered" evidence="1">
    <location>
        <begin position="208"/>
        <end position="234"/>
    </location>
</feature>
<dbReference type="AlphaFoldDB" id="A0A9N8Z3X5"/>
<evidence type="ECO:0000313" key="3">
    <source>
        <dbReference type="EMBL" id="CAG8464096.1"/>
    </source>
</evidence>
<gene>
    <name evidence="3" type="ORF">AGERDE_LOCUS2405</name>
</gene>
<dbReference type="Proteomes" id="UP000789831">
    <property type="component" value="Unassembled WGS sequence"/>
</dbReference>
<protein>
    <submittedName>
        <fullName evidence="3">39_t:CDS:1</fullName>
    </submittedName>
</protein>
<dbReference type="OrthoDB" id="194443at2759"/>
<keyword evidence="4" id="KW-1185">Reference proteome</keyword>
<evidence type="ECO:0000259" key="2">
    <source>
        <dbReference type="PROSITE" id="PS50097"/>
    </source>
</evidence>
<dbReference type="PROSITE" id="PS50097">
    <property type="entry name" value="BTB"/>
    <property type="match status" value="1"/>
</dbReference>
<accession>A0A9N8Z3X5</accession>